<dbReference type="GO" id="GO:0051920">
    <property type="term" value="F:peroxiredoxin activity"/>
    <property type="evidence" value="ECO:0007669"/>
    <property type="project" value="InterPro"/>
</dbReference>
<keyword evidence="3" id="KW-1185">Reference proteome</keyword>
<reference evidence="2 3" key="1">
    <citation type="submission" date="2018-10" db="EMBL/GenBank/DDBJ databases">
        <title>Sequencing the genomes of 1000 actinobacteria strains.</title>
        <authorList>
            <person name="Klenk H.-P."/>
        </authorList>
    </citation>
    <scope>NUCLEOTIDE SEQUENCE [LARGE SCALE GENOMIC DNA]</scope>
    <source>
        <strain evidence="2 3">DSM 43800</strain>
    </source>
</reference>
<evidence type="ECO:0000313" key="2">
    <source>
        <dbReference type="EMBL" id="RKT55207.1"/>
    </source>
</evidence>
<dbReference type="NCBIfam" id="TIGR00778">
    <property type="entry name" value="ahpD_dom"/>
    <property type="match status" value="1"/>
</dbReference>
<dbReference type="Proteomes" id="UP000282084">
    <property type="component" value="Unassembled WGS sequence"/>
</dbReference>
<dbReference type="RefSeq" id="WP_121006951.1">
    <property type="nucleotide sequence ID" value="NZ_RBXO01000001.1"/>
</dbReference>
<accession>A0A495W2F5</accession>
<dbReference type="Gene3D" id="1.20.1290.10">
    <property type="entry name" value="AhpD-like"/>
    <property type="match status" value="1"/>
</dbReference>
<dbReference type="AlphaFoldDB" id="A0A495W2F5"/>
<evidence type="ECO:0000259" key="1">
    <source>
        <dbReference type="Pfam" id="PF02627"/>
    </source>
</evidence>
<keyword evidence="2" id="KW-0575">Peroxidase</keyword>
<dbReference type="InterPro" id="IPR029032">
    <property type="entry name" value="AhpD-like"/>
</dbReference>
<dbReference type="InterPro" id="IPR003779">
    <property type="entry name" value="CMD-like"/>
</dbReference>
<dbReference type="InterPro" id="IPR004675">
    <property type="entry name" value="AhpD_core"/>
</dbReference>
<protein>
    <submittedName>
        <fullName evidence="2">AhpD family alkylhydroperoxidase</fullName>
    </submittedName>
</protein>
<sequence length="360" mass="38128">MLGTLVQAGLRGLSTAQVRQVRPVRYGAARGDVARIYRELERDFGVLAPPIALHAPAPDVLAASWLMLRETLLVPGAVPRALKEAVSTAVSEGNSCPFCVAMHSSMLSDLVGRGAVADPAARAASAWATANGSPDTGAGHPVPFPVGHAPEMVGTAVILEYLNRMVNLFLGELPLPPHVPAASMTVVRRVLVWLIKSAERRGPRPGASLDLLPAAPLPEDLRWAEGNPAIAEAYARGAAAIDGAGRRSVPSGVRESVLAHLARWDGRPMGLSRAWVEEAVAALPGDERAAGRLALLTALASYQVDQSVVDRFRERRPDDRSLIDLTSWASLAAARRVGGWMRIRAEETDAGPTASTSRST</sequence>
<name>A0A495W2F5_9PSEU</name>
<dbReference type="SUPFAM" id="SSF69118">
    <property type="entry name" value="AhpD-like"/>
    <property type="match status" value="2"/>
</dbReference>
<feature type="domain" description="Carboxymuconolactone decarboxylase-like" evidence="1">
    <location>
        <begin position="63"/>
        <end position="134"/>
    </location>
</feature>
<dbReference type="Pfam" id="PF02627">
    <property type="entry name" value="CMD"/>
    <property type="match status" value="1"/>
</dbReference>
<proteinExistence type="predicted"/>
<keyword evidence="2" id="KW-0560">Oxidoreductase</keyword>
<evidence type="ECO:0000313" key="3">
    <source>
        <dbReference type="Proteomes" id="UP000282084"/>
    </source>
</evidence>
<organism evidence="2 3">
    <name type="scientific">Saccharothrix australiensis</name>
    <dbReference type="NCBI Taxonomy" id="2072"/>
    <lineage>
        <taxon>Bacteria</taxon>
        <taxon>Bacillati</taxon>
        <taxon>Actinomycetota</taxon>
        <taxon>Actinomycetes</taxon>
        <taxon>Pseudonocardiales</taxon>
        <taxon>Pseudonocardiaceae</taxon>
        <taxon>Saccharothrix</taxon>
    </lineage>
</organism>
<dbReference type="EMBL" id="RBXO01000001">
    <property type="protein sequence ID" value="RKT55207.1"/>
    <property type="molecule type" value="Genomic_DNA"/>
</dbReference>
<gene>
    <name evidence="2" type="ORF">C8E97_3865</name>
</gene>
<comment type="caution">
    <text evidence="2">The sequence shown here is derived from an EMBL/GenBank/DDBJ whole genome shotgun (WGS) entry which is preliminary data.</text>
</comment>
<dbReference type="OrthoDB" id="3342615at2"/>